<feature type="transmembrane region" description="Helical" evidence="6">
    <location>
        <begin position="245"/>
        <end position="269"/>
    </location>
</feature>
<dbReference type="OrthoDB" id="4521223at2759"/>
<dbReference type="RefSeq" id="XP_016232429.1">
    <property type="nucleotide sequence ID" value="XM_016383806.1"/>
</dbReference>
<proteinExistence type="predicted"/>
<evidence type="ECO:0000256" key="5">
    <source>
        <dbReference type="SAM" id="MobiDB-lite"/>
    </source>
</evidence>
<feature type="transmembrane region" description="Helical" evidence="6">
    <location>
        <begin position="206"/>
        <end position="225"/>
    </location>
</feature>
<protein>
    <recommendedName>
        <fullName evidence="9">RTA1 domain protein</fullName>
    </recommendedName>
</protein>
<feature type="transmembrane region" description="Helical" evidence="6">
    <location>
        <begin position="89"/>
        <end position="111"/>
    </location>
</feature>
<evidence type="ECO:0000256" key="2">
    <source>
        <dbReference type="ARBA" id="ARBA00022692"/>
    </source>
</evidence>
<comment type="subcellular location">
    <subcellularLocation>
        <location evidence="1">Membrane</location>
        <topology evidence="1">Multi-pass membrane protein</topology>
    </subcellularLocation>
</comment>
<evidence type="ECO:0000256" key="4">
    <source>
        <dbReference type="ARBA" id="ARBA00023136"/>
    </source>
</evidence>
<dbReference type="Proteomes" id="UP000053328">
    <property type="component" value="Unassembled WGS sequence"/>
</dbReference>
<accession>A0A0D2AZQ6</accession>
<dbReference type="Pfam" id="PF04479">
    <property type="entry name" value="RTA1"/>
    <property type="match status" value="1"/>
</dbReference>
<sequence>MATAKPIPNGALQGCTPYNSSILPSYGYKPSLAAGITYCILFGLALSAHCVYSVLGRRWANYLLAIGALGELIGWAGRTWSSQCPYNNHAFLMQIVTLVVSPVFFTAALFIMLGQLSVQRGAKYSLLPPRLYLYIFCSCDVIALLIQAAGAAIASHQFDTQGDPEKGTHIVVAGLGFQLAAMTIFFCCFVAFIARSFEQQWPNHEITLVASMLLSFVCLYIRCVYRTVQLAEGWLGYLSRHEPFFLALDAALMVVCVGIFVFFNPGTLLRPEHSLRDLRDREGTQGVQRSGFLLGRLRRSRVADTERDNSTAASAAVENMQTLDKRT</sequence>
<evidence type="ECO:0008006" key="9">
    <source>
        <dbReference type="Google" id="ProtNLM"/>
    </source>
</evidence>
<dbReference type="EMBL" id="KN847498">
    <property type="protein sequence ID" value="KIW12213.1"/>
    <property type="molecule type" value="Genomic_DNA"/>
</dbReference>
<gene>
    <name evidence="7" type="ORF">PV08_09489</name>
</gene>
<dbReference type="PANTHER" id="PTHR31465">
    <property type="entry name" value="PROTEIN RTA1-RELATED"/>
    <property type="match status" value="1"/>
</dbReference>
<dbReference type="AlphaFoldDB" id="A0A0D2AZQ6"/>
<dbReference type="InterPro" id="IPR007568">
    <property type="entry name" value="RTA1"/>
</dbReference>
<dbReference type="GO" id="GO:0000324">
    <property type="term" value="C:fungal-type vacuole"/>
    <property type="evidence" value="ECO:0007669"/>
    <property type="project" value="TreeGrafter"/>
</dbReference>
<dbReference type="PANTHER" id="PTHR31465:SF11">
    <property type="entry name" value="DOMAIN PROTEIN, PUTATIVE (AFU_ORTHOLOGUE AFUA_3G10770)-RELATED"/>
    <property type="match status" value="1"/>
</dbReference>
<keyword evidence="3 6" id="KW-1133">Transmembrane helix</keyword>
<evidence type="ECO:0000313" key="7">
    <source>
        <dbReference type="EMBL" id="KIW12213.1"/>
    </source>
</evidence>
<keyword evidence="4 6" id="KW-0472">Membrane</keyword>
<dbReference type="VEuPathDB" id="FungiDB:PV08_09489"/>
<evidence type="ECO:0000313" key="8">
    <source>
        <dbReference type="Proteomes" id="UP000053328"/>
    </source>
</evidence>
<feature type="transmembrane region" description="Helical" evidence="6">
    <location>
        <begin position="131"/>
        <end position="158"/>
    </location>
</feature>
<feature type="region of interest" description="Disordered" evidence="5">
    <location>
        <begin position="303"/>
        <end position="327"/>
    </location>
</feature>
<keyword evidence="8" id="KW-1185">Reference proteome</keyword>
<feature type="transmembrane region" description="Helical" evidence="6">
    <location>
        <begin position="32"/>
        <end position="52"/>
    </location>
</feature>
<evidence type="ECO:0000256" key="6">
    <source>
        <dbReference type="SAM" id="Phobius"/>
    </source>
</evidence>
<dbReference type="HOGENOM" id="CLU_033465_6_0_1"/>
<feature type="transmembrane region" description="Helical" evidence="6">
    <location>
        <begin position="59"/>
        <end position="77"/>
    </location>
</feature>
<evidence type="ECO:0000256" key="1">
    <source>
        <dbReference type="ARBA" id="ARBA00004141"/>
    </source>
</evidence>
<feature type="transmembrane region" description="Helical" evidence="6">
    <location>
        <begin position="170"/>
        <end position="194"/>
    </location>
</feature>
<dbReference type="GeneID" id="27336572"/>
<evidence type="ECO:0000256" key="3">
    <source>
        <dbReference type="ARBA" id="ARBA00022989"/>
    </source>
</evidence>
<organism evidence="7 8">
    <name type="scientific">Exophiala spinifera</name>
    <dbReference type="NCBI Taxonomy" id="91928"/>
    <lineage>
        <taxon>Eukaryota</taxon>
        <taxon>Fungi</taxon>
        <taxon>Dikarya</taxon>
        <taxon>Ascomycota</taxon>
        <taxon>Pezizomycotina</taxon>
        <taxon>Eurotiomycetes</taxon>
        <taxon>Chaetothyriomycetidae</taxon>
        <taxon>Chaetothyriales</taxon>
        <taxon>Herpotrichiellaceae</taxon>
        <taxon>Exophiala</taxon>
    </lineage>
</organism>
<name>A0A0D2AZQ6_9EURO</name>
<dbReference type="GO" id="GO:0005886">
    <property type="term" value="C:plasma membrane"/>
    <property type="evidence" value="ECO:0007669"/>
    <property type="project" value="TreeGrafter"/>
</dbReference>
<dbReference type="STRING" id="91928.A0A0D2AZQ6"/>
<reference evidence="7 8" key="1">
    <citation type="submission" date="2015-01" db="EMBL/GenBank/DDBJ databases">
        <title>The Genome Sequence of Exophiala spinifera CBS89968.</title>
        <authorList>
            <consortium name="The Broad Institute Genomics Platform"/>
            <person name="Cuomo C."/>
            <person name="de Hoog S."/>
            <person name="Gorbushina A."/>
            <person name="Stielow B."/>
            <person name="Teixiera M."/>
            <person name="Abouelleil A."/>
            <person name="Chapman S.B."/>
            <person name="Priest M."/>
            <person name="Young S.K."/>
            <person name="Wortman J."/>
            <person name="Nusbaum C."/>
            <person name="Birren B."/>
        </authorList>
    </citation>
    <scope>NUCLEOTIDE SEQUENCE [LARGE SCALE GENOMIC DNA]</scope>
    <source>
        <strain evidence="7 8">CBS 89968</strain>
    </source>
</reference>
<keyword evidence="2 6" id="KW-0812">Transmembrane</keyword>